<feature type="compositionally biased region" description="Basic and acidic residues" evidence="1">
    <location>
        <begin position="205"/>
        <end position="218"/>
    </location>
</feature>
<comment type="caution">
    <text evidence="2">The sequence shown here is derived from an EMBL/GenBank/DDBJ whole genome shotgun (WGS) entry which is preliminary data.</text>
</comment>
<dbReference type="Proteomes" id="UP000189339">
    <property type="component" value="Unassembled WGS sequence"/>
</dbReference>
<dbReference type="OrthoDB" id="9989141at2"/>
<dbReference type="AlphaFoldDB" id="A0A1V2DPC9"/>
<dbReference type="RefSeq" id="WP_076725427.1">
    <property type="nucleotide sequence ID" value="NZ_MSCW01000009.1"/>
</dbReference>
<proteinExistence type="predicted"/>
<keyword evidence="3" id="KW-1185">Reference proteome</keyword>
<dbReference type="EMBL" id="MSCW01000009">
    <property type="protein sequence ID" value="ONF42482.1"/>
    <property type="molecule type" value="Genomic_DNA"/>
</dbReference>
<feature type="region of interest" description="Disordered" evidence="1">
    <location>
        <begin position="188"/>
        <end position="218"/>
    </location>
</feature>
<evidence type="ECO:0000313" key="3">
    <source>
        <dbReference type="Proteomes" id="UP000189339"/>
    </source>
</evidence>
<reference evidence="2 3" key="1">
    <citation type="submission" date="2016-12" db="EMBL/GenBank/DDBJ databases">
        <title>Marinobacter lutaoensis whole genome sequencing.</title>
        <authorList>
            <person name="Verma A."/>
            <person name="Krishnamurthi S."/>
        </authorList>
    </citation>
    <scope>NUCLEOTIDE SEQUENCE [LARGE SCALE GENOMIC DNA]</scope>
    <source>
        <strain evidence="2 3">T5054</strain>
    </source>
</reference>
<accession>A0A1V2DPC9</accession>
<evidence type="ECO:0000256" key="1">
    <source>
        <dbReference type="SAM" id="MobiDB-lite"/>
    </source>
</evidence>
<sequence>MYDKTYAMTTGVSVSQKEKSSKPWSERIKAAHHGMAKYFAEYGTKTGLAGGTLLVMAGGATLLSAATATTPEAVEAARSASSAMILGGVLKIGAMSIAEHVAKLHLNGIDSLFEGAAAKDTTASQKGSGATLQDDPILQDPRFKRALVATFRDLQNDPETRASVVEMLQNSKQARKALLNAQRQIEEADKARQVSAVTQGAAEQYHGEEERPEAPRLH</sequence>
<evidence type="ECO:0000313" key="2">
    <source>
        <dbReference type="EMBL" id="ONF42482.1"/>
    </source>
</evidence>
<gene>
    <name evidence="2" type="ORF">BTO32_14810</name>
</gene>
<name>A0A1V2DPC9_9GAMM</name>
<organism evidence="2 3">
    <name type="scientific">Marinobacter lutaoensis</name>
    <dbReference type="NCBI Taxonomy" id="135739"/>
    <lineage>
        <taxon>Bacteria</taxon>
        <taxon>Pseudomonadati</taxon>
        <taxon>Pseudomonadota</taxon>
        <taxon>Gammaproteobacteria</taxon>
        <taxon>Pseudomonadales</taxon>
        <taxon>Marinobacteraceae</taxon>
        <taxon>Marinobacter</taxon>
    </lineage>
</organism>
<dbReference type="STRING" id="135739.BTO32_14810"/>
<protein>
    <submittedName>
        <fullName evidence="2">Uncharacterized protein</fullName>
    </submittedName>
</protein>